<protein>
    <submittedName>
        <fullName evidence="1">DUF4270 family protein</fullName>
    </submittedName>
</protein>
<keyword evidence="2" id="KW-1185">Reference proteome</keyword>
<dbReference type="RefSeq" id="WP_317489432.1">
    <property type="nucleotide sequence ID" value="NZ_CP136051.1"/>
</dbReference>
<proteinExistence type="predicted"/>
<gene>
    <name evidence="1" type="ORF">RT717_27015</name>
</gene>
<accession>A0ABZ0IT11</accession>
<dbReference type="EMBL" id="CP136051">
    <property type="protein sequence ID" value="WOK06727.1"/>
    <property type="molecule type" value="Genomic_DNA"/>
</dbReference>
<evidence type="ECO:0000313" key="1">
    <source>
        <dbReference type="EMBL" id="WOK06727.1"/>
    </source>
</evidence>
<organism evidence="1 2">
    <name type="scientific">Imperialibacter roseus</name>
    <dbReference type="NCBI Taxonomy" id="1324217"/>
    <lineage>
        <taxon>Bacteria</taxon>
        <taxon>Pseudomonadati</taxon>
        <taxon>Bacteroidota</taxon>
        <taxon>Cytophagia</taxon>
        <taxon>Cytophagales</taxon>
        <taxon>Flammeovirgaceae</taxon>
        <taxon>Imperialibacter</taxon>
    </lineage>
</organism>
<reference evidence="1 2" key="1">
    <citation type="journal article" date="2023" name="Microbiol. Resour. Announc.">
        <title>Complete Genome Sequence of Imperialibacter roseus strain P4T.</title>
        <authorList>
            <person name="Tizabi D.R."/>
            <person name="Bachvaroff T."/>
            <person name="Hill R.T."/>
        </authorList>
    </citation>
    <scope>NUCLEOTIDE SEQUENCE [LARGE SCALE GENOMIC DNA]</scope>
    <source>
        <strain evidence="1 2">P4T</strain>
    </source>
</reference>
<dbReference type="PROSITE" id="PS51257">
    <property type="entry name" value="PROKAR_LIPOPROTEIN"/>
    <property type="match status" value="1"/>
</dbReference>
<name>A0ABZ0IT11_9BACT</name>
<dbReference type="Pfam" id="PF14092">
    <property type="entry name" value="DUF4270"/>
    <property type="match status" value="1"/>
</dbReference>
<evidence type="ECO:0000313" key="2">
    <source>
        <dbReference type="Proteomes" id="UP001302349"/>
    </source>
</evidence>
<sequence length="436" mass="48365">MNLQGRTASGLLFGAALMLFGCESPSEVGLELNPNENNVGVYEEVFTLPSSVILFDSLNTTNDSRLLVGRFKDPFFGDITAKSFSQVTRNGELVAINDKGVVDSIMFDFELSYLYGEYTSVFQTINVYQLSDTLYSGVSYYSDDSTEYLSRTPAASKKFFYSPSRDTVIRIKATPAWASNFFSIVRDGTSASELENQIKGFALIPGKDNTLIFGFHPENSKVNVHYHVPDGADSLVYTLNFNATRYNGIIADRTGTELETLVKRSDEFIPPSGDMYLQGGTGIYTKLSLRPFRKFVDSLGNIIVNRAEIRLGAIDELTSVDYRIMPPNSFMYIFADSTNKIIGANIGLASRIANHVVLTDVSYGNPSSPRALLPLYDSASRSYSGTPTFFFQGLRDSIFNTNDLIIYPGGNDVTSLSRFVVPKDSIQLKIYYTRLQ</sequence>
<dbReference type="Proteomes" id="UP001302349">
    <property type="component" value="Chromosome"/>
</dbReference>
<dbReference type="InterPro" id="IPR025366">
    <property type="entry name" value="DUF4270"/>
</dbReference>